<gene>
    <name evidence="2" type="ORF">DKT77_14655</name>
</gene>
<protein>
    <recommendedName>
        <fullName evidence="4">DUF1643 domain-containing protein</fullName>
    </recommendedName>
</protein>
<evidence type="ECO:0000313" key="3">
    <source>
        <dbReference type="Proteomes" id="UP000245680"/>
    </source>
</evidence>
<reference evidence="2 3" key="1">
    <citation type="submission" date="2018-05" db="EMBL/GenBank/DDBJ databases">
        <title>Rhodobacteraceae gen. nov., sp. nov. isolated from sea water.</title>
        <authorList>
            <person name="Ren Y."/>
        </authorList>
    </citation>
    <scope>NUCLEOTIDE SEQUENCE [LARGE SCALE GENOMIC DNA]</scope>
    <source>
        <strain evidence="2 3">TG-679</strain>
    </source>
</reference>
<evidence type="ECO:0000313" key="2">
    <source>
        <dbReference type="EMBL" id="PWR01836.1"/>
    </source>
</evidence>
<evidence type="ECO:0000256" key="1">
    <source>
        <dbReference type="SAM" id="MobiDB-lite"/>
    </source>
</evidence>
<feature type="region of interest" description="Disordered" evidence="1">
    <location>
        <begin position="1"/>
        <end position="20"/>
    </location>
</feature>
<dbReference type="AlphaFoldDB" id="A0A2V2LF29"/>
<dbReference type="InterPro" id="IPR012441">
    <property type="entry name" value="DUF1643"/>
</dbReference>
<dbReference type="Proteomes" id="UP000245680">
    <property type="component" value="Unassembled WGS sequence"/>
</dbReference>
<proteinExistence type="predicted"/>
<dbReference type="EMBL" id="QGKU01000047">
    <property type="protein sequence ID" value="PWR01836.1"/>
    <property type="molecule type" value="Genomic_DNA"/>
</dbReference>
<name>A0A2V2LF29_9RHOB</name>
<dbReference type="RefSeq" id="WP_109812419.1">
    <property type="nucleotide sequence ID" value="NZ_QGKU01000047.1"/>
</dbReference>
<comment type="caution">
    <text evidence="2">The sequence shown here is derived from an EMBL/GenBank/DDBJ whole genome shotgun (WGS) entry which is preliminary data.</text>
</comment>
<evidence type="ECO:0008006" key="4">
    <source>
        <dbReference type="Google" id="ProtNLM"/>
    </source>
</evidence>
<sequence>MTPPTVPPGAATVAPTDESTFPEATVRRTHLKGDAASVAVYSPCERYRYSLTRVWDEAGRRALFVMLNPSTATEVQNDPTVERCERRARTLGFGAFRVCNIFAWRATDPKLMRAQADPVGPLNDAAIRDGCAWADTVICAWGTHGAHLGRGPEVAALIRAAGVTPFHLGLSKAGHPKHPLYIAYTCGPEPWPAP</sequence>
<organism evidence="2 3">
    <name type="scientific">Meridianimarinicoccus roseus</name>
    <dbReference type="NCBI Taxonomy" id="2072018"/>
    <lineage>
        <taxon>Bacteria</taxon>
        <taxon>Pseudomonadati</taxon>
        <taxon>Pseudomonadota</taxon>
        <taxon>Alphaproteobacteria</taxon>
        <taxon>Rhodobacterales</taxon>
        <taxon>Paracoccaceae</taxon>
        <taxon>Meridianimarinicoccus</taxon>
    </lineage>
</organism>
<accession>A0A2V2LF29</accession>
<dbReference type="OrthoDB" id="9807577at2"/>
<dbReference type="Pfam" id="PF07799">
    <property type="entry name" value="DUF1643"/>
    <property type="match status" value="1"/>
</dbReference>
<keyword evidence="3" id="KW-1185">Reference proteome</keyword>